<protein>
    <submittedName>
        <fullName evidence="1">Uncharacterized protein</fullName>
    </submittedName>
</protein>
<accession>A0A3Q4GCD8</accession>
<organism evidence="1 2">
    <name type="scientific">Neolamprologus brichardi</name>
    <name type="common">Fairy cichlid</name>
    <name type="synonym">Lamprologus brichardi</name>
    <dbReference type="NCBI Taxonomy" id="32507"/>
    <lineage>
        <taxon>Eukaryota</taxon>
        <taxon>Metazoa</taxon>
        <taxon>Chordata</taxon>
        <taxon>Craniata</taxon>
        <taxon>Vertebrata</taxon>
        <taxon>Euteleostomi</taxon>
        <taxon>Actinopterygii</taxon>
        <taxon>Neopterygii</taxon>
        <taxon>Teleostei</taxon>
        <taxon>Neoteleostei</taxon>
        <taxon>Acanthomorphata</taxon>
        <taxon>Ovalentaria</taxon>
        <taxon>Cichlomorphae</taxon>
        <taxon>Cichliformes</taxon>
        <taxon>Cichlidae</taxon>
        <taxon>African cichlids</taxon>
        <taxon>Pseudocrenilabrinae</taxon>
        <taxon>Lamprologini</taxon>
        <taxon>Neolamprologus</taxon>
    </lineage>
</organism>
<sequence length="81" mass="9161">MLFENTAHCFPASVKHSGARVIIWTCFGHLAGTEFTMNSSLYQSILESNTHTHTHMCVYIMTDSKHNLLQELCVVSILRCC</sequence>
<proteinExistence type="predicted"/>
<keyword evidence="2" id="KW-1185">Reference proteome</keyword>
<dbReference type="AlphaFoldDB" id="A0A3Q4GCD8"/>
<reference evidence="1" key="1">
    <citation type="submission" date="2025-08" db="UniProtKB">
        <authorList>
            <consortium name="Ensembl"/>
        </authorList>
    </citation>
    <scope>IDENTIFICATION</scope>
</reference>
<evidence type="ECO:0000313" key="2">
    <source>
        <dbReference type="Proteomes" id="UP000261580"/>
    </source>
</evidence>
<dbReference type="Proteomes" id="UP000261580">
    <property type="component" value="Unassembled WGS sequence"/>
</dbReference>
<name>A0A3Q4GCD8_NEOBR</name>
<reference evidence="1" key="2">
    <citation type="submission" date="2025-09" db="UniProtKB">
        <authorList>
            <consortium name="Ensembl"/>
        </authorList>
    </citation>
    <scope>IDENTIFICATION</scope>
</reference>
<dbReference type="Ensembl" id="ENSNBRT00000006379.1">
    <property type="protein sequence ID" value="ENSNBRP00000006191.1"/>
    <property type="gene ID" value="ENSNBRG00000004875.1"/>
</dbReference>
<evidence type="ECO:0000313" key="1">
    <source>
        <dbReference type="Ensembl" id="ENSNBRP00000006191.1"/>
    </source>
</evidence>